<feature type="compositionally biased region" description="Low complexity" evidence="1">
    <location>
        <begin position="162"/>
        <end position="206"/>
    </location>
</feature>
<protein>
    <submittedName>
        <fullName evidence="2">Uncharacterized protein</fullName>
    </submittedName>
</protein>
<feature type="compositionally biased region" description="Low complexity" evidence="1">
    <location>
        <begin position="83"/>
        <end position="107"/>
    </location>
</feature>
<evidence type="ECO:0000313" key="2">
    <source>
        <dbReference type="EMBL" id="KAF9330733.1"/>
    </source>
</evidence>
<evidence type="ECO:0000256" key="1">
    <source>
        <dbReference type="SAM" id="MobiDB-lite"/>
    </source>
</evidence>
<proteinExistence type="predicted"/>
<feature type="region of interest" description="Disordered" evidence="1">
    <location>
        <begin position="59"/>
        <end position="147"/>
    </location>
</feature>
<feature type="region of interest" description="Disordered" evidence="1">
    <location>
        <begin position="162"/>
        <end position="303"/>
    </location>
</feature>
<gene>
    <name evidence="2" type="ORF">BG006_006335</name>
</gene>
<feature type="compositionally biased region" description="Polar residues" evidence="1">
    <location>
        <begin position="68"/>
        <end position="82"/>
    </location>
</feature>
<dbReference type="Proteomes" id="UP000696485">
    <property type="component" value="Unassembled WGS sequence"/>
</dbReference>
<name>A0A9P5SIP5_9FUNG</name>
<dbReference type="AlphaFoldDB" id="A0A9P5SIP5"/>
<keyword evidence="3" id="KW-1185">Reference proteome</keyword>
<reference evidence="2" key="1">
    <citation type="journal article" date="2020" name="Fungal Divers.">
        <title>Resolving the Mortierellaceae phylogeny through synthesis of multi-gene phylogenetics and phylogenomics.</title>
        <authorList>
            <person name="Vandepol N."/>
            <person name="Liber J."/>
            <person name="Desiro A."/>
            <person name="Na H."/>
            <person name="Kennedy M."/>
            <person name="Barry K."/>
            <person name="Grigoriev I.V."/>
            <person name="Miller A.N."/>
            <person name="O'Donnell K."/>
            <person name="Stajich J.E."/>
            <person name="Bonito G."/>
        </authorList>
    </citation>
    <scope>NUCLEOTIDE SEQUENCE</scope>
    <source>
        <strain evidence="2">NVP1</strain>
    </source>
</reference>
<organism evidence="2 3">
    <name type="scientific">Podila minutissima</name>
    <dbReference type="NCBI Taxonomy" id="64525"/>
    <lineage>
        <taxon>Eukaryota</taxon>
        <taxon>Fungi</taxon>
        <taxon>Fungi incertae sedis</taxon>
        <taxon>Mucoromycota</taxon>
        <taxon>Mortierellomycotina</taxon>
        <taxon>Mortierellomycetes</taxon>
        <taxon>Mortierellales</taxon>
        <taxon>Mortierellaceae</taxon>
        <taxon>Podila</taxon>
    </lineage>
</organism>
<accession>A0A9P5SIP5</accession>
<comment type="caution">
    <text evidence="2">The sequence shown here is derived from an EMBL/GenBank/DDBJ whole genome shotgun (WGS) entry which is preliminary data.</text>
</comment>
<dbReference type="EMBL" id="JAAAUY010000374">
    <property type="protein sequence ID" value="KAF9330733.1"/>
    <property type="molecule type" value="Genomic_DNA"/>
</dbReference>
<feature type="compositionally biased region" description="Acidic residues" evidence="1">
    <location>
        <begin position="266"/>
        <end position="288"/>
    </location>
</feature>
<sequence>MVQIASPSSSSPSSPSSTVLSTSTLSSSPETPTTLSAAMTPAIAEVAIATAIVSASNFDTDAPATPEATISTTTNNGSESIATPSPFKTTSATTSTTPPSTTISTVPVVNIKDNKATPSSPLSPLPSPPSSTMVTDKDKGHPIPTSNALSYSLKSRLSSAAPLSSLSSVTPSSIISPKPYSSYHTTVTSSSLSTSPPTSSQPLSPTKDGRPLNPVSIYSSSTSKSFEREDEEAKDYSSYPYAARVSMSSAKDRYSTSPVYQRQQDSEYEDDDEEEGDDDEYEMDEEYGSDSGLPMEHDSGLPYEHDTEMADISTSNYCYNGSSSKEEWGFSHELCQLWHDDDSAVETSQRRTDDLQCMRGISPFSP</sequence>
<evidence type="ECO:0000313" key="3">
    <source>
        <dbReference type="Proteomes" id="UP000696485"/>
    </source>
</evidence>
<feature type="region of interest" description="Disordered" evidence="1">
    <location>
        <begin position="1"/>
        <end position="36"/>
    </location>
</feature>